<dbReference type="EMBL" id="PVYX01000001">
    <property type="protein sequence ID" value="PRX57430.1"/>
    <property type="molecule type" value="Genomic_DNA"/>
</dbReference>
<dbReference type="NCBIfam" id="TIGR03519">
    <property type="entry name" value="T9SS_PorP_fam"/>
    <property type="match status" value="1"/>
</dbReference>
<dbReference type="AlphaFoldDB" id="A0A2T0MIL8"/>
<accession>A0A2T0MIL8</accession>
<dbReference type="InterPro" id="IPR019861">
    <property type="entry name" value="PorP/SprF_Bacteroidetes"/>
</dbReference>
<keyword evidence="1" id="KW-0732">Signal</keyword>
<organism evidence="2 3">
    <name type="scientific">Flagellimonas meridianipacifica</name>
    <dbReference type="NCBI Taxonomy" id="1080225"/>
    <lineage>
        <taxon>Bacteria</taxon>
        <taxon>Pseudomonadati</taxon>
        <taxon>Bacteroidota</taxon>
        <taxon>Flavobacteriia</taxon>
        <taxon>Flavobacteriales</taxon>
        <taxon>Flavobacteriaceae</taxon>
        <taxon>Flagellimonas</taxon>
    </lineage>
</organism>
<reference evidence="2 3" key="1">
    <citation type="submission" date="2018-03" db="EMBL/GenBank/DDBJ databases">
        <title>Genomic Encyclopedia of Archaeal and Bacterial Type Strains, Phase II (KMG-II): from individual species to whole genera.</title>
        <authorList>
            <person name="Goeker M."/>
        </authorList>
    </citation>
    <scope>NUCLEOTIDE SEQUENCE [LARGE SCALE GENOMIC DNA]</scope>
    <source>
        <strain evidence="2 3">DSM 25027</strain>
    </source>
</reference>
<gene>
    <name evidence="2" type="ORF">CLV81_1435</name>
</gene>
<protein>
    <submittedName>
        <fullName evidence="2">Type IX secretion system PorP/SprF family membrane protein</fullName>
    </submittedName>
</protein>
<proteinExistence type="predicted"/>
<feature type="chain" id="PRO_5015510733" evidence="1">
    <location>
        <begin position="34"/>
        <end position="317"/>
    </location>
</feature>
<evidence type="ECO:0000256" key="1">
    <source>
        <dbReference type="SAM" id="SignalP"/>
    </source>
</evidence>
<evidence type="ECO:0000313" key="2">
    <source>
        <dbReference type="EMBL" id="PRX57430.1"/>
    </source>
</evidence>
<evidence type="ECO:0000313" key="3">
    <source>
        <dbReference type="Proteomes" id="UP000237640"/>
    </source>
</evidence>
<comment type="caution">
    <text evidence="2">The sequence shown here is derived from an EMBL/GenBank/DDBJ whole genome shotgun (WGS) entry which is preliminary data.</text>
</comment>
<keyword evidence="3" id="KW-1185">Reference proteome</keyword>
<dbReference type="Proteomes" id="UP000237640">
    <property type="component" value="Unassembled WGS sequence"/>
</dbReference>
<dbReference type="Pfam" id="PF11751">
    <property type="entry name" value="PorP_SprF"/>
    <property type="match status" value="1"/>
</dbReference>
<feature type="signal peptide" evidence="1">
    <location>
        <begin position="1"/>
        <end position="33"/>
    </location>
</feature>
<sequence>MGNEKTKYTKRMSKKCKGILFPFFCLITLAASAQQDPQFTQYMYNTLSVNPAYAGSRGHLTALLIHRSQWIGINGAPTTQVLAVDGPMGNNVGLGLVLSHDALGPSSEVFVDGNFSYTLQLDDDNRKLSFGLKAGGRLFNVDFNEGTIQNPDVAFQNNIENKFFPTVGAGVYYHTKSSYLGLAVPNFFSEEHYDGAEQEIATERLHYFLIGGKIIDLTPDLKFKPAFFVKWVPGAPVIADISANALLRETFNFGVAYRWDDSFSALLGVQISPDLSVGYAYDLTTSDLGDFTSGTHEIFLRYEFKTVEKRLKSPRFY</sequence>
<name>A0A2T0MIL8_9FLAO</name>